<sequence>MGKRVYPRTIVEEAPSHDGRPCYAAWQMTEMDPDTETPPDASNRPKWSIQLYDTTPAAGDREHIKATAKRLEESTRRARQRREAHSRVEVHGLVLPAGTPEAERVALCAAHHRAEVAARNASGTADFFIPPTFDELWERRILVIDKPVADATRDESSPGTGERDDDGGGAFLAVFFDMKPEAAAEGPDGPDYEVVRFPGRDLGDRLRSFTSSIEWFYNSYVGNGTIYSGLEKWRREA</sequence>
<name>A0A1B7YBV6_COLHI</name>
<keyword evidence="2" id="KW-1185">Reference proteome</keyword>
<dbReference type="AlphaFoldDB" id="A0A1B7YBV6"/>
<proteinExistence type="predicted"/>
<dbReference type="VEuPathDB" id="FungiDB:CH63R_08282"/>
<dbReference type="Proteomes" id="UP000092177">
    <property type="component" value="Chromosome 5"/>
</dbReference>
<reference evidence="2" key="1">
    <citation type="journal article" date="2017" name="BMC Genomics">
        <title>Gapless genome assembly of Colletotrichum higginsianum reveals chromosome structure and association of transposable elements with secondary metabolite gene clusters.</title>
        <authorList>
            <person name="Dallery J.-F."/>
            <person name="Lapalu N."/>
            <person name="Zampounis A."/>
            <person name="Pigne S."/>
            <person name="Luyten I."/>
            <person name="Amselem J."/>
            <person name="Wittenberg A.H.J."/>
            <person name="Zhou S."/>
            <person name="de Queiroz M.V."/>
            <person name="Robin G.P."/>
            <person name="Auger A."/>
            <person name="Hainaut M."/>
            <person name="Henrissat B."/>
            <person name="Kim K.-T."/>
            <person name="Lee Y.-H."/>
            <person name="Lespinet O."/>
            <person name="Schwartz D.C."/>
            <person name="Thon M.R."/>
            <person name="O'Connell R.J."/>
        </authorList>
    </citation>
    <scope>NUCLEOTIDE SEQUENCE [LARGE SCALE GENOMIC DNA]</scope>
    <source>
        <strain evidence="2">IMI 349063</strain>
    </source>
</reference>
<evidence type="ECO:0000313" key="1">
    <source>
        <dbReference type="EMBL" id="OBR09517.1"/>
    </source>
</evidence>
<dbReference type="OrthoDB" id="5190067at2759"/>
<comment type="caution">
    <text evidence="1">The sequence shown here is derived from an EMBL/GenBank/DDBJ whole genome shotgun (WGS) entry which is preliminary data.</text>
</comment>
<accession>A0A1B7YBV6</accession>
<dbReference type="RefSeq" id="XP_018158034.1">
    <property type="nucleotide sequence ID" value="XM_018303256.1"/>
</dbReference>
<dbReference type="GeneID" id="28867363"/>
<gene>
    <name evidence="1" type="ORF">CH63R_08282</name>
</gene>
<organism evidence="1 2">
    <name type="scientific">Colletotrichum higginsianum (strain IMI 349063)</name>
    <name type="common">Crucifer anthracnose fungus</name>
    <dbReference type="NCBI Taxonomy" id="759273"/>
    <lineage>
        <taxon>Eukaryota</taxon>
        <taxon>Fungi</taxon>
        <taxon>Dikarya</taxon>
        <taxon>Ascomycota</taxon>
        <taxon>Pezizomycotina</taxon>
        <taxon>Sordariomycetes</taxon>
        <taxon>Hypocreomycetidae</taxon>
        <taxon>Glomerellales</taxon>
        <taxon>Glomerellaceae</taxon>
        <taxon>Colletotrichum</taxon>
        <taxon>Colletotrichum destructivum species complex</taxon>
    </lineage>
</organism>
<evidence type="ECO:0000313" key="2">
    <source>
        <dbReference type="Proteomes" id="UP000092177"/>
    </source>
</evidence>
<dbReference type="KEGG" id="chig:CH63R_08282"/>
<protein>
    <submittedName>
        <fullName evidence="1">Arca-like protein</fullName>
    </submittedName>
</protein>
<dbReference type="EMBL" id="LTAN01000005">
    <property type="protein sequence ID" value="OBR09517.1"/>
    <property type="molecule type" value="Genomic_DNA"/>
</dbReference>